<feature type="transmembrane region" description="Helical" evidence="12">
    <location>
        <begin position="197"/>
        <end position="217"/>
    </location>
</feature>
<feature type="transmembrane region" description="Helical" evidence="12">
    <location>
        <begin position="267"/>
        <end position="284"/>
    </location>
</feature>
<keyword evidence="3" id="KW-1003">Cell membrane</keyword>
<dbReference type="Proteomes" id="UP001219297">
    <property type="component" value="Unassembled WGS sequence"/>
</dbReference>
<reference evidence="13 14" key="1">
    <citation type="submission" date="2023-02" db="EMBL/GenBank/DDBJ databases">
        <title>Defining the Infant Male Urobiome and Moving Towards Mechanisms in Urobiome Research.</title>
        <authorList>
            <person name="Reasoner S."/>
            <person name="Flores V."/>
            <person name="Van Horn G."/>
            <person name="Morales G."/>
            <person name="Peard L."/>
            <person name="Abelson B."/>
            <person name="Manuel C."/>
            <person name="Lee J."/>
            <person name="Baker B."/>
            <person name="Williams T."/>
            <person name="Schmitz J."/>
            <person name="Clayton D."/>
            <person name="Hadjifrangiskou M."/>
        </authorList>
    </citation>
    <scope>NUCLEOTIDE SEQUENCE [LARGE SCALE GENOMIC DNA]</scope>
    <source>
        <strain evidence="13 14">AS1053</strain>
    </source>
</reference>
<feature type="region of interest" description="Disordered" evidence="11">
    <location>
        <begin position="1"/>
        <end position="52"/>
    </location>
</feature>
<comment type="subcellular location">
    <subcellularLocation>
        <location evidence="1">Cell membrane</location>
        <topology evidence="1">Multi-pass membrane protein</topology>
    </subcellularLocation>
</comment>
<evidence type="ECO:0000256" key="4">
    <source>
        <dbReference type="ARBA" id="ARBA00022519"/>
    </source>
</evidence>
<feature type="transmembrane region" description="Helical" evidence="12">
    <location>
        <begin position="338"/>
        <end position="357"/>
    </location>
</feature>
<keyword evidence="14" id="KW-1185">Reference proteome</keyword>
<evidence type="ECO:0000256" key="2">
    <source>
        <dbReference type="ARBA" id="ARBA00022448"/>
    </source>
</evidence>
<keyword evidence="5" id="KW-0762">Sugar transport</keyword>
<proteinExistence type="predicted"/>
<organism evidence="13 14">
    <name type="scientific">Actinotignum sanguinis</name>
    <dbReference type="NCBI Taxonomy" id="1445614"/>
    <lineage>
        <taxon>Bacteria</taxon>
        <taxon>Bacillati</taxon>
        <taxon>Actinomycetota</taxon>
        <taxon>Actinomycetes</taxon>
        <taxon>Actinomycetales</taxon>
        <taxon>Actinomycetaceae</taxon>
        <taxon>Actinotignum</taxon>
    </lineage>
</organism>
<accession>A0ABT5V7Y5</accession>
<evidence type="ECO:0000313" key="13">
    <source>
        <dbReference type="EMBL" id="MDE1657075.1"/>
    </source>
</evidence>
<evidence type="ECO:0000256" key="1">
    <source>
        <dbReference type="ARBA" id="ARBA00004651"/>
    </source>
</evidence>
<feature type="transmembrane region" description="Helical" evidence="12">
    <location>
        <begin position="229"/>
        <end position="247"/>
    </location>
</feature>
<dbReference type="NCBIfam" id="NF040906">
    <property type="entry name" value="GguB"/>
    <property type="match status" value="1"/>
</dbReference>
<dbReference type="GeneID" id="83608719"/>
<evidence type="ECO:0000256" key="8">
    <source>
        <dbReference type="ARBA" id="ARBA00023136"/>
    </source>
</evidence>
<feature type="transmembrane region" description="Helical" evidence="12">
    <location>
        <begin position="394"/>
        <end position="414"/>
    </location>
</feature>
<feature type="compositionally biased region" description="Low complexity" evidence="11">
    <location>
        <begin position="8"/>
        <end position="40"/>
    </location>
</feature>
<evidence type="ECO:0000313" key="14">
    <source>
        <dbReference type="Proteomes" id="UP001219297"/>
    </source>
</evidence>
<evidence type="ECO:0000256" key="11">
    <source>
        <dbReference type="SAM" id="MobiDB-lite"/>
    </source>
</evidence>
<dbReference type="CDD" id="cd06579">
    <property type="entry name" value="TM_PBP1_transp_AraH_like"/>
    <property type="match status" value="1"/>
</dbReference>
<protein>
    <recommendedName>
        <fullName evidence="10">Xylose transport system permease protein XylH</fullName>
    </recommendedName>
</protein>
<feature type="transmembrane region" description="Helical" evidence="12">
    <location>
        <begin position="290"/>
        <end position="308"/>
    </location>
</feature>
<evidence type="ECO:0000256" key="7">
    <source>
        <dbReference type="ARBA" id="ARBA00022989"/>
    </source>
</evidence>
<feature type="transmembrane region" description="Helical" evidence="12">
    <location>
        <begin position="126"/>
        <end position="159"/>
    </location>
</feature>
<name>A0ABT5V7Y5_9ACTO</name>
<evidence type="ECO:0000256" key="9">
    <source>
        <dbReference type="ARBA" id="ARBA00035611"/>
    </source>
</evidence>
<feature type="transmembrane region" description="Helical" evidence="12">
    <location>
        <begin position="101"/>
        <end position="119"/>
    </location>
</feature>
<dbReference type="Pfam" id="PF02653">
    <property type="entry name" value="BPD_transp_2"/>
    <property type="match status" value="1"/>
</dbReference>
<evidence type="ECO:0000256" key="6">
    <source>
        <dbReference type="ARBA" id="ARBA00022692"/>
    </source>
</evidence>
<evidence type="ECO:0000256" key="12">
    <source>
        <dbReference type="SAM" id="Phobius"/>
    </source>
</evidence>
<feature type="transmembrane region" description="Helical" evidence="12">
    <location>
        <begin position="66"/>
        <end position="89"/>
    </location>
</feature>
<evidence type="ECO:0000256" key="3">
    <source>
        <dbReference type="ARBA" id="ARBA00022475"/>
    </source>
</evidence>
<keyword evidence="4" id="KW-0997">Cell inner membrane</keyword>
<dbReference type="InterPro" id="IPR001851">
    <property type="entry name" value="ABC_transp_permease"/>
</dbReference>
<keyword evidence="2" id="KW-0813">Transport</keyword>
<keyword evidence="8 12" id="KW-0472">Membrane</keyword>
<sequence length="443" mass="45773">MSEKPEVTTGAAGASGTRAAGTETAASTESTAARAVPAVRAPKKSEDPATAHRGSMKLGGINLRQYGILLALVIIILLFQVLTKGLLLAPNNVASLIQQNAYVLILTIGMTIVIIARHIDLSVGSVVAFVGGVVALMMDSMGWSWPVAVVAGLIIGALIGCWQGFWVAYVGIPAFIVTLGGMLIFRGLAIVLVERTISGLPGGFVSIANGSLPNWLGFFTPSFLRDCDVLTLLIGLLAVAGMLVSALRKRRARARGGALLESAASFWIRNVILAVGIMAVAYVLSLSAGGTPIVLVIIGVLVMIYAFVMNRTVFGRHVYAVGGNLEAAKLSGVNTKRVDFLVFVNMGVLSALAGIVTTSRAGAAVATAGNGYELDAIAAAFIGGVAVTGGRGRLSGAIIGAFIMGVLNMGLSILNVDSAWQQSIKGLVVILAVAFDMVANRKK</sequence>
<dbReference type="RefSeq" id="WP_274733671.1">
    <property type="nucleotide sequence ID" value="NZ_CAMXYX010000007.1"/>
</dbReference>
<feature type="transmembrane region" description="Helical" evidence="12">
    <location>
        <begin position="165"/>
        <end position="185"/>
    </location>
</feature>
<dbReference type="PANTHER" id="PTHR32196:SF32">
    <property type="entry name" value="XYLOSE TRANSPORT SYSTEM PERMEASE PROTEIN XYLH"/>
    <property type="match status" value="1"/>
</dbReference>
<dbReference type="PANTHER" id="PTHR32196">
    <property type="entry name" value="ABC TRANSPORTER PERMEASE PROTEIN YPHD-RELATED-RELATED"/>
    <property type="match status" value="1"/>
</dbReference>
<keyword evidence="6 12" id="KW-0812">Transmembrane</keyword>
<evidence type="ECO:0000256" key="10">
    <source>
        <dbReference type="ARBA" id="ARBA00035686"/>
    </source>
</evidence>
<comment type="function">
    <text evidence="9">Part of the binding-protein-dependent transport system for D-xylose. Probably responsible for the translocation of the substrate across the membrane.</text>
</comment>
<gene>
    <name evidence="13" type="primary">gguB</name>
    <name evidence="13" type="ORF">PWJ81_08340</name>
</gene>
<comment type="caution">
    <text evidence="13">The sequence shown here is derived from an EMBL/GenBank/DDBJ whole genome shotgun (WGS) entry which is preliminary data.</text>
</comment>
<dbReference type="EMBL" id="JARBHI010000022">
    <property type="protein sequence ID" value="MDE1657075.1"/>
    <property type="molecule type" value="Genomic_DNA"/>
</dbReference>
<evidence type="ECO:0000256" key="5">
    <source>
        <dbReference type="ARBA" id="ARBA00022597"/>
    </source>
</evidence>
<keyword evidence="7 12" id="KW-1133">Transmembrane helix</keyword>